<accession>A0AAV7T2C7</accession>
<comment type="caution">
    <text evidence="1">The sequence shown here is derived from an EMBL/GenBank/DDBJ whole genome shotgun (WGS) entry which is preliminary data.</text>
</comment>
<sequence length="81" mass="8796">MLAAAGQRGKETKRQPVAAVRPIRRHMLTVGRALPENNRQGAAECGCTWGAQPVHNYVYPRIALRTPHGTLNLVGRTPLSG</sequence>
<dbReference type="AlphaFoldDB" id="A0AAV7T2C7"/>
<name>A0AAV7T2C7_PLEWA</name>
<evidence type="ECO:0000313" key="2">
    <source>
        <dbReference type="Proteomes" id="UP001066276"/>
    </source>
</evidence>
<evidence type="ECO:0000313" key="1">
    <source>
        <dbReference type="EMBL" id="KAJ1170259.1"/>
    </source>
</evidence>
<dbReference type="Proteomes" id="UP001066276">
    <property type="component" value="Chromosome 4_1"/>
</dbReference>
<dbReference type="EMBL" id="JANPWB010000007">
    <property type="protein sequence ID" value="KAJ1170259.1"/>
    <property type="molecule type" value="Genomic_DNA"/>
</dbReference>
<protein>
    <submittedName>
        <fullName evidence="1">Uncharacterized protein</fullName>
    </submittedName>
</protein>
<gene>
    <name evidence="1" type="ORF">NDU88_002139</name>
</gene>
<reference evidence="1" key="1">
    <citation type="journal article" date="2022" name="bioRxiv">
        <title>Sequencing and chromosome-scale assembly of the giantPleurodeles waltlgenome.</title>
        <authorList>
            <person name="Brown T."/>
            <person name="Elewa A."/>
            <person name="Iarovenko S."/>
            <person name="Subramanian E."/>
            <person name="Araus A.J."/>
            <person name="Petzold A."/>
            <person name="Susuki M."/>
            <person name="Suzuki K.-i.T."/>
            <person name="Hayashi T."/>
            <person name="Toyoda A."/>
            <person name="Oliveira C."/>
            <person name="Osipova E."/>
            <person name="Leigh N.D."/>
            <person name="Simon A."/>
            <person name="Yun M.H."/>
        </authorList>
    </citation>
    <scope>NUCLEOTIDE SEQUENCE</scope>
    <source>
        <strain evidence="1">20211129_DDA</strain>
        <tissue evidence="1">Liver</tissue>
    </source>
</reference>
<organism evidence="1 2">
    <name type="scientific">Pleurodeles waltl</name>
    <name type="common">Iberian ribbed newt</name>
    <dbReference type="NCBI Taxonomy" id="8319"/>
    <lineage>
        <taxon>Eukaryota</taxon>
        <taxon>Metazoa</taxon>
        <taxon>Chordata</taxon>
        <taxon>Craniata</taxon>
        <taxon>Vertebrata</taxon>
        <taxon>Euteleostomi</taxon>
        <taxon>Amphibia</taxon>
        <taxon>Batrachia</taxon>
        <taxon>Caudata</taxon>
        <taxon>Salamandroidea</taxon>
        <taxon>Salamandridae</taxon>
        <taxon>Pleurodelinae</taxon>
        <taxon>Pleurodeles</taxon>
    </lineage>
</organism>
<proteinExistence type="predicted"/>
<keyword evidence="2" id="KW-1185">Reference proteome</keyword>